<accession>A0A8J2X8S5</accession>
<feature type="compositionally biased region" description="Basic and acidic residues" evidence="9">
    <location>
        <begin position="247"/>
        <end position="270"/>
    </location>
</feature>
<dbReference type="EMBL" id="HG316458">
    <property type="protein sequence ID" value="CDF89757.1"/>
    <property type="molecule type" value="Genomic_DNA"/>
</dbReference>
<dbReference type="InterPro" id="IPR001623">
    <property type="entry name" value="DnaJ_domain"/>
</dbReference>
<evidence type="ECO:0000256" key="10">
    <source>
        <dbReference type="SAM" id="Phobius"/>
    </source>
</evidence>
<keyword evidence="5 10" id="KW-1133">Transmembrane helix</keyword>
<evidence type="ECO:0000313" key="14">
    <source>
        <dbReference type="Proteomes" id="UP000019375"/>
    </source>
</evidence>
<dbReference type="PANTHER" id="PTHR44653:SF2">
    <property type="entry name" value="DNAJ HOMOLOG SUBFAMILY C MEMBER 1"/>
    <property type="match status" value="1"/>
</dbReference>
<dbReference type="GO" id="GO:0006457">
    <property type="term" value="P:protein folding"/>
    <property type="evidence" value="ECO:0007669"/>
    <property type="project" value="UniProtKB-ARBA"/>
</dbReference>
<organism evidence="13 14">
    <name type="scientific">Zygosaccharomyces bailii (strain CLIB 213 / ATCC 58445 / CBS 680 / BCRC 21525 / NBRC 1098 / NCYC 1416 / NRRL Y-2227)</name>
    <dbReference type="NCBI Taxonomy" id="1333698"/>
    <lineage>
        <taxon>Eukaryota</taxon>
        <taxon>Fungi</taxon>
        <taxon>Dikarya</taxon>
        <taxon>Ascomycota</taxon>
        <taxon>Saccharomycotina</taxon>
        <taxon>Saccharomycetes</taxon>
        <taxon>Saccharomycetales</taxon>
        <taxon>Saccharomycetaceae</taxon>
        <taxon>Zygosaccharomyces</taxon>
    </lineage>
</organism>
<evidence type="ECO:0000256" key="4">
    <source>
        <dbReference type="ARBA" id="ARBA00022824"/>
    </source>
</evidence>
<evidence type="ECO:0000256" key="11">
    <source>
        <dbReference type="SAM" id="SignalP"/>
    </source>
</evidence>
<feature type="chain" id="PRO_5035303038" evidence="11">
    <location>
        <begin position="18"/>
        <end position="298"/>
    </location>
</feature>
<evidence type="ECO:0000256" key="8">
    <source>
        <dbReference type="ARBA" id="ARBA00061004"/>
    </source>
</evidence>
<proteinExistence type="inferred from homology"/>
<dbReference type="Proteomes" id="UP000019375">
    <property type="component" value="Unassembled WGS sequence"/>
</dbReference>
<evidence type="ECO:0000256" key="5">
    <source>
        <dbReference type="ARBA" id="ARBA00022989"/>
    </source>
</evidence>
<evidence type="ECO:0000256" key="9">
    <source>
        <dbReference type="SAM" id="MobiDB-lite"/>
    </source>
</evidence>
<dbReference type="OrthoDB" id="413400at2759"/>
<name>A0A8J2X8S5_ZYGB2</name>
<gene>
    <name evidence="13" type="ORF">BN860_01002g</name>
</gene>
<keyword evidence="6 10" id="KW-0472">Membrane</keyword>
<evidence type="ECO:0000256" key="3">
    <source>
        <dbReference type="ARBA" id="ARBA00022729"/>
    </source>
</evidence>
<reference evidence="14" key="1">
    <citation type="journal article" date="2013" name="Genome Announc.">
        <title>Genome sequence of the food spoilage yeast Zygosaccharomyces bailii CLIB 213(T).</title>
        <authorList>
            <person name="Galeote V."/>
            <person name="Bigey F."/>
            <person name="Devillers H."/>
            <person name="Neuveglise C."/>
            <person name="Dequin S."/>
        </authorList>
    </citation>
    <scope>NUCLEOTIDE SEQUENCE [LARGE SCALE GENOMIC DNA]</scope>
    <source>
        <strain evidence="14">CLIB 213 / ATCC 58445 / CBS 680 / CCRC 21525 / NBRC 1098 / NCYC 1416 / NRRL Y-2227</strain>
    </source>
</reference>
<feature type="domain" description="J" evidence="12">
    <location>
        <begin position="41"/>
        <end position="105"/>
    </location>
</feature>
<evidence type="ECO:0000256" key="7">
    <source>
        <dbReference type="ARBA" id="ARBA00023186"/>
    </source>
</evidence>
<dbReference type="GO" id="GO:0005789">
    <property type="term" value="C:endoplasmic reticulum membrane"/>
    <property type="evidence" value="ECO:0007669"/>
    <property type="project" value="UniProtKB-SubCell"/>
</dbReference>
<keyword evidence="3 11" id="KW-0732">Signal</keyword>
<dbReference type="Gene3D" id="1.10.287.110">
    <property type="entry name" value="DnaJ domain"/>
    <property type="match status" value="1"/>
</dbReference>
<dbReference type="SUPFAM" id="SSF46565">
    <property type="entry name" value="Chaperone J-domain"/>
    <property type="match status" value="1"/>
</dbReference>
<dbReference type="PROSITE" id="PS50076">
    <property type="entry name" value="DNAJ_2"/>
    <property type="match status" value="1"/>
</dbReference>
<feature type="transmembrane region" description="Helical" evidence="10">
    <location>
        <begin position="129"/>
        <end position="147"/>
    </location>
</feature>
<feature type="signal peptide" evidence="11">
    <location>
        <begin position="1"/>
        <end position="17"/>
    </location>
</feature>
<evidence type="ECO:0000313" key="13">
    <source>
        <dbReference type="EMBL" id="CDF89757.1"/>
    </source>
</evidence>
<dbReference type="InterPro" id="IPR052606">
    <property type="entry name" value="DnaJ_domain_protein"/>
</dbReference>
<keyword evidence="2 10" id="KW-0812">Transmembrane</keyword>
<evidence type="ECO:0000259" key="12">
    <source>
        <dbReference type="PROSITE" id="PS50076"/>
    </source>
</evidence>
<dbReference type="PANTHER" id="PTHR44653">
    <property type="entry name" value="DNAJ HOMOLOG SUBFAMILY C MEMBER 1"/>
    <property type="match status" value="1"/>
</dbReference>
<feature type="region of interest" description="Disordered" evidence="9">
    <location>
        <begin position="247"/>
        <end position="298"/>
    </location>
</feature>
<protein>
    <submittedName>
        <fullName evidence="13">ZYBA0S05-01002g1_1</fullName>
    </submittedName>
</protein>
<comment type="subcellular location">
    <subcellularLocation>
        <location evidence="1">Endoplasmic reticulum membrane</location>
        <topology evidence="1">Single-pass membrane protein</topology>
    </subcellularLocation>
</comment>
<dbReference type="SMART" id="SM00271">
    <property type="entry name" value="DnaJ"/>
    <property type="match status" value="1"/>
</dbReference>
<dbReference type="FunFam" id="1.10.287.110:FF:000116">
    <property type="entry name" value="Erj5p"/>
    <property type="match status" value="1"/>
</dbReference>
<dbReference type="Pfam" id="PF00226">
    <property type="entry name" value="DnaJ"/>
    <property type="match status" value="1"/>
</dbReference>
<evidence type="ECO:0000256" key="2">
    <source>
        <dbReference type="ARBA" id="ARBA00022692"/>
    </source>
</evidence>
<dbReference type="InterPro" id="IPR036869">
    <property type="entry name" value="J_dom_sf"/>
</dbReference>
<dbReference type="AlphaFoldDB" id="A0A8J2X8S5"/>
<evidence type="ECO:0000256" key="6">
    <source>
        <dbReference type="ARBA" id="ARBA00023136"/>
    </source>
</evidence>
<keyword evidence="4" id="KW-0256">Endoplasmic reticulum</keyword>
<keyword evidence="14" id="KW-1185">Reference proteome</keyword>
<comment type="similarity">
    <text evidence="8">Belongs to the DnaJ family.</text>
</comment>
<dbReference type="CDD" id="cd06257">
    <property type="entry name" value="DnaJ"/>
    <property type="match status" value="1"/>
</dbReference>
<keyword evidence="7" id="KW-0143">Chaperone</keyword>
<evidence type="ECO:0000256" key="1">
    <source>
        <dbReference type="ARBA" id="ARBA00004389"/>
    </source>
</evidence>
<sequence>MLVSGLVVALLCAVVWCFTPSEVEIFELHNALISKYGEEIDFYKFLKLPKLRDSTSKEIIKNFRKLSKKYHPDKNSKYKKLYSRLNIATKILTDDSSRKTYDYYLKHGFPDYDFRKGGFFFKRVQPKTWFLLLFVYIAASVIHYVLLKIQAQGQRKRIEFFIHQSKEQDDTRGLGEKKLVFKQHDADEPKTILIRYGDVFVIEPTGEESLISPDSVPQVSIFDCLFFRIPKSILKLIFGSSKKRDEQQVKQRSDASEIKQAKNEVKEPKVIKQSQNNSKKENQMILPNGKILKSRKKK</sequence>